<dbReference type="InterPro" id="IPR005824">
    <property type="entry name" value="KOW"/>
</dbReference>
<reference evidence="5" key="1">
    <citation type="submission" date="2019-12" db="EMBL/GenBank/DDBJ databases">
        <authorList>
            <person name="Cremers G."/>
        </authorList>
    </citation>
    <scope>NUCLEOTIDE SEQUENCE</scope>
    <source>
        <strain evidence="5">Mbul1</strain>
        <plasmid evidence="5">3</plasmid>
    </source>
</reference>
<dbReference type="GO" id="GO:0006354">
    <property type="term" value="P:DNA-templated transcription elongation"/>
    <property type="evidence" value="ECO:0007669"/>
    <property type="project" value="InterPro"/>
</dbReference>
<feature type="domain" description="KOW" evidence="4">
    <location>
        <begin position="140"/>
        <end position="167"/>
    </location>
</feature>
<keyword evidence="2" id="KW-0805">Transcription regulation</keyword>
<protein>
    <recommendedName>
        <fullName evidence="4">KOW domain-containing protein</fullName>
    </recommendedName>
</protein>
<dbReference type="SUPFAM" id="SSF50104">
    <property type="entry name" value="Translation proteins SH3-like domain"/>
    <property type="match status" value="1"/>
</dbReference>
<dbReference type="CDD" id="cd06091">
    <property type="entry name" value="KOW_NusG"/>
    <property type="match status" value="1"/>
</dbReference>
<dbReference type="SUPFAM" id="SSF82679">
    <property type="entry name" value="N-utilization substance G protein NusG, N-terminal domain"/>
    <property type="match status" value="1"/>
</dbReference>
<keyword evidence="5" id="KW-0614">Plasmid</keyword>
<dbReference type="Pfam" id="PF02357">
    <property type="entry name" value="NusG"/>
    <property type="match status" value="1"/>
</dbReference>
<sequence length="198" mass="22232">MSDATDFEDRRWFIAFTNPRRETTAAKIIRARSFQTYVPIMEVSRTVRRRRVNGGTPLFPRYVFVGLEEWQNLYGLRQTPLLEGIVKTAGVPVEVPTKILRGLHARELAGDFVFTDDREAAKRSAEAEAAAKKQREAFHALAPGAAVRVIDGPFKEFQGTVAETLEGDRMSIVINLFGSKHPVPIPFDHMEIVPRAPA</sequence>
<keyword evidence="1" id="KW-0889">Transcription antitermination</keyword>
<dbReference type="InterPro" id="IPR006645">
    <property type="entry name" value="NGN-like_dom"/>
</dbReference>
<organism evidence="5">
    <name type="scientific">Methylobacterium bullatum</name>
    <dbReference type="NCBI Taxonomy" id="570505"/>
    <lineage>
        <taxon>Bacteria</taxon>
        <taxon>Pseudomonadati</taxon>
        <taxon>Pseudomonadota</taxon>
        <taxon>Alphaproteobacteria</taxon>
        <taxon>Hyphomicrobiales</taxon>
        <taxon>Methylobacteriaceae</taxon>
        <taxon>Methylobacterium</taxon>
    </lineage>
</organism>
<proteinExistence type="predicted"/>
<dbReference type="SMART" id="SM00739">
    <property type="entry name" value="KOW"/>
    <property type="match status" value="1"/>
</dbReference>
<evidence type="ECO:0000256" key="2">
    <source>
        <dbReference type="ARBA" id="ARBA00023015"/>
    </source>
</evidence>
<dbReference type="AlphaFoldDB" id="A0A679JF08"/>
<dbReference type="PANTHER" id="PTHR30265">
    <property type="entry name" value="RHO-INTERACTING TRANSCRIPTION TERMINATION FACTOR NUSG"/>
    <property type="match status" value="1"/>
</dbReference>
<evidence type="ECO:0000259" key="4">
    <source>
        <dbReference type="SMART" id="SM00739"/>
    </source>
</evidence>
<dbReference type="EMBL" id="LR743506">
    <property type="protein sequence ID" value="CAA2108998.1"/>
    <property type="molecule type" value="Genomic_DNA"/>
</dbReference>
<geneLocation type="plasmid" evidence="5">
    <name>3</name>
</geneLocation>
<dbReference type="PANTHER" id="PTHR30265:SF7">
    <property type="entry name" value="TRANSCRIPTION ANTITERMINATION PROTEIN RFAH"/>
    <property type="match status" value="1"/>
</dbReference>
<dbReference type="GO" id="GO:0031564">
    <property type="term" value="P:transcription antitermination"/>
    <property type="evidence" value="ECO:0007669"/>
    <property type="project" value="UniProtKB-KW"/>
</dbReference>
<evidence type="ECO:0000256" key="3">
    <source>
        <dbReference type="ARBA" id="ARBA00023163"/>
    </source>
</evidence>
<evidence type="ECO:0000313" key="5">
    <source>
        <dbReference type="EMBL" id="CAA2108998.1"/>
    </source>
</evidence>
<dbReference type="InterPro" id="IPR008991">
    <property type="entry name" value="Translation_prot_SH3-like_sf"/>
</dbReference>
<dbReference type="InterPro" id="IPR043425">
    <property type="entry name" value="NusG-like"/>
</dbReference>
<keyword evidence="3" id="KW-0804">Transcription</keyword>
<evidence type="ECO:0000256" key="1">
    <source>
        <dbReference type="ARBA" id="ARBA00022814"/>
    </source>
</evidence>
<name>A0A679JF08_9HYPH</name>
<accession>A0A679JF08</accession>
<dbReference type="InterPro" id="IPR036735">
    <property type="entry name" value="NGN_dom_sf"/>
</dbReference>
<gene>
    <name evidence="5" type="ORF">MBUL_04491</name>
</gene>
<dbReference type="GO" id="GO:0005829">
    <property type="term" value="C:cytosol"/>
    <property type="evidence" value="ECO:0007669"/>
    <property type="project" value="TreeGrafter"/>
</dbReference>
<dbReference type="Gene3D" id="3.30.70.940">
    <property type="entry name" value="NusG, N-terminal domain"/>
    <property type="match status" value="1"/>
</dbReference>